<dbReference type="InterPro" id="IPR012946">
    <property type="entry name" value="X8"/>
</dbReference>
<dbReference type="AlphaFoldDB" id="A0A9R1WAU0"/>
<accession>A0A9R1WAU0</accession>
<dbReference type="PANTHER" id="PTHR31044:SF60">
    <property type="entry name" value="PLASMODESMATA CALLOSE-BINDING PROTEIN 4"/>
    <property type="match status" value="1"/>
</dbReference>
<gene>
    <name evidence="4" type="ORF">LSAT_V11C200070440</name>
</gene>
<dbReference type="InterPro" id="IPR044788">
    <property type="entry name" value="X8_dom_prot"/>
</dbReference>
<feature type="domain" description="X8" evidence="3">
    <location>
        <begin position="1"/>
        <end position="64"/>
    </location>
</feature>
<evidence type="ECO:0000259" key="3">
    <source>
        <dbReference type="SMART" id="SM00768"/>
    </source>
</evidence>
<evidence type="ECO:0000313" key="4">
    <source>
        <dbReference type="EMBL" id="KAJ0221705.1"/>
    </source>
</evidence>
<evidence type="ECO:0000256" key="1">
    <source>
        <dbReference type="ARBA" id="ARBA00022729"/>
    </source>
</evidence>
<reference evidence="4 5" key="1">
    <citation type="journal article" date="2017" name="Nat. Commun.">
        <title>Genome assembly with in vitro proximity ligation data and whole-genome triplication in lettuce.</title>
        <authorList>
            <person name="Reyes-Chin-Wo S."/>
            <person name="Wang Z."/>
            <person name="Yang X."/>
            <person name="Kozik A."/>
            <person name="Arikit S."/>
            <person name="Song C."/>
            <person name="Xia L."/>
            <person name="Froenicke L."/>
            <person name="Lavelle D.O."/>
            <person name="Truco M.J."/>
            <person name="Xia R."/>
            <person name="Zhu S."/>
            <person name="Xu C."/>
            <person name="Xu H."/>
            <person name="Xu X."/>
            <person name="Cox K."/>
            <person name="Korf I."/>
            <person name="Meyers B.C."/>
            <person name="Michelmore R.W."/>
        </authorList>
    </citation>
    <scope>NUCLEOTIDE SEQUENCE [LARGE SCALE GENOMIC DNA]</scope>
    <source>
        <strain evidence="5">cv. Salinas</strain>
        <tissue evidence="4">Seedlings</tissue>
    </source>
</reference>
<sequence>MEGGHGANYAEITRNGASANPNTIKDHCDFHVNSYYQKKGQVLGSCDLSGTVTVSQTPPSGDSPLNLLSYPLNIYYFNSNTTSNWNRSPNPRNQNWNPKPGTRTETGTLGTVIGTGTGTPGTGTENGTPGTETGTGMGTRTGSGTVPGISVNP</sequence>
<feature type="compositionally biased region" description="Polar residues" evidence="2">
    <location>
        <begin position="85"/>
        <end position="97"/>
    </location>
</feature>
<dbReference type="GO" id="GO:0009506">
    <property type="term" value="C:plasmodesma"/>
    <property type="evidence" value="ECO:0007669"/>
    <property type="project" value="UniProtKB-ARBA"/>
</dbReference>
<evidence type="ECO:0000313" key="5">
    <source>
        <dbReference type="Proteomes" id="UP000235145"/>
    </source>
</evidence>
<name>A0A9R1WAU0_LACSA</name>
<keyword evidence="1" id="KW-0732">Signal</keyword>
<proteinExistence type="predicted"/>
<dbReference type="Proteomes" id="UP000235145">
    <property type="component" value="Unassembled WGS sequence"/>
</dbReference>
<feature type="compositionally biased region" description="Low complexity" evidence="2">
    <location>
        <begin position="122"/>
        <end position="132"/>
    </location>
</feature>
<evidence type="ECO:0000256" key="2">
    <source>
        <dbReference type="SAM" id="MobiDB-lite"/>
    </source>
</evidence>
<dbReference type="SMART" id="SM00768">
    <property type="entry name" value="X8"/>
    <property type="match status" value="1"/>
</dbReference>
<keyword evidence="5" id="KW-1185">Reference proteome</keyword>
<dbReference type="PANTHER" id="PTHR31044">
    <property type="entry name" value="BETA-1,3 GLUCANASE"/>
    <property type="match status" value="1"/>
</dbReference>
<dbReference type="Pfam" id="PF07983">
    <property type="entry name" value="X8"/>
    <property type="match status" value="1"/>
</dbReference>
<comment type="caution">
    <text evidence="4">The sequence shown here is derived from an EMBL/GenBank/DDBJ whole genome shotgun (WGS) entry which is preliminary data.</text>
</comment>
<dbReference type="EMBL" id="NBSK02000002">
    <property type="protein sequence ID" value="KAJ0221705.1"/>
    <property type="molecule type" value="Genomic_DNA"/>
</dbReference>
<organism evidence="4 5">
    <name type="scientific">Lactuca sativa</name>
    <name type="common">Garden lettuce</name>
    <dbReference type="NCBI Taxonomy" id="4236"/>
    <lineage>
        <taxon>Eukaryota</taxon>
        <taxon>Viridiplantae</taxon>
        <taxon>Streptophyta</taxon>
        <taxon>Embryophyta</taxon>
        <taxon>Tracheophyta</taxon>
        <taxon>Spermatophyta</taxon>
        <taxon>Magnoliopsida</taxon>
        <taxon>eudicotyledons</taxon>
        <taxon>Gunneridae</taxon>
        <taxon>Pentapetalae</taxon>
        <taxon>asterids</taxon>
        <taxon>campanulids</taxon>
        <taxon>Asterales</taxon>
        <taxon>Asteraceae</taxon>
        <taxon>Cichorioideae</taxon>
        <taxon>Cichorieae</taxon>
        <taxon>Lactucinae</taxon>
        <taxon>Lactuca</taxon>
    </lineage>
</organism>
<protein>
    <recommendedName>
        <fullName evidence="3">X8 domain-containing protein</fullName>
    </recommendedName>
</protein>
<feature type="region of interest" description="Disordered" evidence="2">
    <location>
        <begin position="85"/>
        <end position="153"/>
    </location>
</feature>